<dbReference type="CDD" id="cd06782">
    <property type="entry name" value="cpPDZ_CPP-like"/>
    <property type="match status" value="1"/>
</dbReference>
<dbReference type="Gene3D" id="3.30.750.44">
    <property type="match status" value="1"/>
</dbReference>
<dbReference type="Pfam" id="PF03572">
    <property type="entry name" value="Peptidase_S41"/>
    <property type="match status" value="1"/>
</dbReference>
<dbReference type="EMBL" id="CP060096">
    <property type="protein sequence ID" value="QSZ27061.1"/>
    <property type="molecule type" value="Genomic_DNA"/>
</dbReference>
<comment type="similarity">
    <text evidence="1 5">Belongs to the peptidase S41A family.</text>
</comment>
<evidence type="ECO:0000256" key="6">
    <source>
        <dbReference type="SAM" id="SignalP"/>
    </source>
</evidence>
<evidence type="ECO:0000256" key="1">
    <source>
        <dbReference type="ARBA" id="ARBA00009179"/>
    </source>
</evidence>
<dbReference type="Gene3D" id="2.30.42.10">
    <property type="match status" value="1"/>
</dbReference>
<dbReference type="GO" id="GO:0004175">
    <property type="term" value="F:endopeptidase activity"/>
    <property type="evidence" value="ECO:0007669"/>
    <property type="project" value="TreeGrafter"/>
</dbReference>
<dbReference type="InterPro" id="IPR004447">
    <property type="entry name" value="Peptidase_S41A"/>
</dbReference>
<dbReference type="InterPro" id="IPR001478">
    <property type="entry name" value="PDZ"/>
</dbReference>
<dbReference type="SMART" id="SM00228">
    <property type="entry name" value="PDZ"/>
    <property type="match status" value="1"/>
</dbReference>
<dbReference type="PANTHER" id="PTHR32060">
    <property type="entry name" value="TAIL-SPECIFIC PROTEASE"/>
    <property type="match status" value="1"/>
</dbReference>
<dbReference type="GO" id="GO:0030288">
    <property type="term" value="C:outer membrane-bounded periplasmic space"/>
    <property type="evidence" value="ECO:0007669"/>
    <property type="project" value="TreeGrafter"/>
</dbReference>
<evidence type="ECO:0000256" key="5">
    <source>
        <dbReference type="RuleBase" id="RU004404"/>
    </source>
</evidence>
<dbReference type="CDD" id="cd07560">
    <property type="entry name" value="Peptidase_S41_CPP"/>
    <property type="match status" value="1"/>
</dbReference>
<dbReference type="GO" id="GO:0008236">
    <property type="term" value="F:serine-type peptidase activity"/>
    <property type="evidence" value="ECO:0007669"/>
    <property type="project" value="UniProtKB-KW"/>
</dbReference>
<dbReference type="InterPro" id="IPR041489">
    <property type="entry name" value="PDZ_6"/>
</dbReference>
<accession>A0A975AV74</accession>
<evidence type="ECO:0000313" key="8">
    <source>
        <dbReference type="EMBL" id="QSZ27061.1"/>
    </source>
</evidence>
<dbReference type="SMART" id="SM00245">
    <property type="entry name" value="TSPc"/>
    <property type="match status" value="1"/>
</dbReference>
<name>A0A975AV74_9THEO</name>
<evidence type="ECO:0000313" key="9">
    <source>
        <dbReference type="Proteomes" id="UP000671913"/>
    </source>
</evidence>
<dbReference type="InterPro" id="IPR005151">
    <property type="entry name" value="Tail-specific_protease"/>
</dbReference>
<dbReference type="GO" id="GO:0007165">
    <property type="term" value="P:signal transduction"/>
    <property type="evidence" value="ECO:0007669"/>
    <property type="project" value="TreeGrafter"/>
</dbReference>
<dbReference type="InterPro" id="IPR036034">
    <property type="entry name" value="PDZ_sf"/>
</dbReference>
<protein>
    <submittedName>
        <fullName evidence="8">S41 family peptidase</fullName>
    </submittedName>
</protein>
<reference evidence="8" key="1">
    <citation type="submission" date="2020-08" db="EMBL/GenBank/DDBJ databases">
        <title>Genomic insights into the carbon and energy metabolism of the first obligate autotrophic acetogenic bacterium Aceticella autotrophica gen. nov., sp. nov.</title>
        <authorList>
            <person name="Toshchakov S.V."/>
            <person name="Elcheninov A.G."/>
            <person name="Kublanov I.V."/>
            <person name="Frolov E.N."/>
            <person name="Lebedinsky A.V."/>
        </authorList>
    </citation>
    <scope>NUCLEOTIDE SEQUENCE</scope>
    <source>
        <strain evidence="8">3443-3Ac</strain>
    </source>
</reference>
<dbReference type="InterPro" id="IPR029045">
    <property type="entry name" value="ClpP/crotonase-like_dom_sf"/>
</dbReference>
<feature type="domain" description="PDZ" evidence="7">
    <location>
        <begin position="90"/>
        <end position="159"/>
    </location>
</feature>
<evidence type="ECO:0000256" key="2">
    <source>
        <dbReference type="ARBA" id="ARBA00022670"/>
    </source>
</evidence>
<dbReference type="AlphaFoldDB" id="A0A975AV74"/>
<dbReference type="KEGG" id="aaut:ACETAC_09355"/>
<feature type="signal peptide" evidence="6">
    <location>
        <begin position="1"/>
        <end position="27"/>
    </location>
</feature>
<evidence type="ECO:0000256" key="3">
    <source>
        <dbReference type="ARBA" id="ARBA00022801"/>
    </source>
</evidence>
<dbReference type="SUPFAM" id="SSF52096">
    <property type="entry name" value="ClpP/crotonase"/>
    <property type="match status" value="1"/>
</dbReference>
<dbReference type="PROSITE" id="PS50106">
    <property type="entry name" value="PDZ"/>
    <property type="match status" value="1"/>
</dbReference>
<sequence>MKKFLSFLLAVIISISLTIYIPVNAYADTNQTQQSDKELYKNLSEIGEVMQYIKENYPGNITYDQMKDAALKGILSSLDKYSEYFSSSDLNAFQQSVSGVFSGVGMVIQQNPDGKFVVISTIEGSPAEKAGIKSGYVIKAVDGKDVKGMDINDVVDLIKGKTGTKVKIVFEVNGIDKEYEFTREVIKINPVFYKIINGIGYIRINEFNNNTTENVKKALDYMDSNNVKKIVLDLRDNPGGMFEEAVNVANFFVPEGVVVSVATKNGKDEKYYSNLKKTKYKLAVLINGGTASAAEILAGAIQDTKTGILIGEKSYGKGTVQVIVQLSDGGGLKLTVAKYKLPSGRCIDGVGLMPDIKVLNKSGDNQLNKALEILK</sequence>
<keyword evidence="2 5" id="KW-0645">Protease</keyword>
<dbReference type="Proteomes" id="UP000671913">
    <property type="component" value="Chromosome"/>
</dbReference>
<keyword evidence="3 5" id="KW-0378">Hydrolase</keyword>
<organism evidence="8 9">
    <name type="scientific">Aceticella autotrophica</name>
    <dbReference type="NCBI Taxonomy" id="2755338"/>
    <lineage>
        <taxon>Bacteria</taxon>
        <taxon>Bacillati</taxon>
        <taxon>Bacillota</taxon>
        <taxon>Clostridia</taxon>
        <taxon>Thermoanaerobacterales</taxon>
        <taxon>Thermoanaerobacteraceae</taxon>
        <taxon>Aceticella</taxon>
    </lineage>
</organism>
<evidence type="ECO:0000259" key="7">
    <source>
        <dbReference type="PROSITE" id="PS50106"/>
    </source>
</evidence>
<keyword evidence="4 5" id="KW-0720">Serine protease</keyword>
<gene>
    <name evidence="8" type="ORF">ACETAC_09355</name>
</gene>
<dbReference type="NCBIfam" id="TIGR00225">
    <property type="entry name" value="prc"/>
    <property type="match status" value="1"/>
</dbReference>
<evidence type="ECO:0000256" key="4">
    <source>
        <dbReference type="ARBA" id="ARBA00022825"/>
    </source>
</evidence>
<dbReference type="PANTHER" id="PTHR32060:SF22">
    <property type="entry name" value="CARBOXYL-TERMINAL-PROCESSING PEPTIDASE 3, CHLOROPLASTIC"/>
    <property type="match status" value="1"/>
</dbReference>
<dbReference type="Gene3D" id="3.90.226.10">
    <property type="entry name" value="2-enoyl-CoA Hydratase, Chain A, domain 1"/>
    <property type="match status" value="1"/>
</dbReference>
<proteinExistence type="inferred from homology"/>
<dbReference type="RefSeq" id="WP_284679755.1">
    <property type="nucleotide sequence ID" value="NZ_CP060096.1"/>
</dbReference>
<dbReference type="SUPFAM" id="SSF50156">
    <property type="entry name" value="PDZ domain-like"/>
    <property type="match status" value="1"/>
</dbReference>
<keyword evidence="9" id="KW-1185">Reference proteome</keyword>
<dbReference type="GO" id="GO:0006508">
    <property type="term" value="P:proteolysis"/>
    <property type="evidence" value="ECO:0007669"/>
    <property type="project" value="UniProtKB-KW"/>
</dbReference>
<keyword evidence="6" id="KW-0732">Signal</keyword>
<dbReference type="Pfam" id="PF17820">
    <property type="entry name" value="PDZ_6"/>
    <property type="match status" value="1"/>
</dbReference>
<feature type="chain" id="PRO_5037352843" evidence="6">
    <location>
        <begin position="28"/>
        <end position="375"/>
    </location>
</feature>